<organism evidence="1 2">
    <name type="scientific">Brachionus plicatilis</name>
    <name type="common">Marine rotifer</name>
    <name type="synonym">Brachionus muelleri</name>
    <dbReference type="NCBI Taxonomy" id="10195"/>
    <lineage>
        <taxon>Eukaryota</taxon>
        <taxon>Metazoa</taxon>
        <taxon>Spiralia</taxon>
        <taxon>Gnathifera</taxon>
        <taxon>Rotifera</taxon>
        <taxon>Eurotatoria</taxon>
        <taxon>Monogononta</taxon>
        <taxon>Pseudotrocha</taxon>
        <taxon>Ploima</taxon>
        <taxon>Brachionidae</taxon>
        <taxon>Brachionus</taxon>
    </lineage>
</organism>
<sequence length="67" mass="7934">MPTPFLLENSFGYGVSLDLKKLWSAVTFEWKSKFIRSLTNHYGGFKGHGRIKRNYYKKDNLYNIDKN</sequence>
<keyword evidence="2" id="KW-1185">Reference proteome</keyword>
<reference evidence="1 2" key="1">
    <citation type="journal article" date="2018" name="Sci. Rep.">
        <title>Genomic signatures of local adaptation to the degree of environmental predictability in rotifers.</title>
        <authorList>
            <person name="Franch-Gras L."/>
            <person name="Hahn C."/>
            <person name="Garcia-Roger E.M."/>
            <person name="Carmona M.J."/>
            <person name="Serra M."/>
            <person name="Gomez A."/>
        </authorList>
    </citation>
    <scope>NUCLEOTIDE SEQUENCE [LARGE SCALE GENOMIC DNA]</scope>
    <source>
        <strain evidence="1">HYR1</strain>
    </source>
</reference>
<gene>
    <name evidence="1" type="ORF">BpHYR1_018841</name>
</gene>
<dbReference type="AlphaFoldDB" id="A0A3M7QRS8"/>
<evidence type="ECO:0000313" key="2">
    <source>
        <dbReference type="Proteomes" id="UP000276133"/>
    </source>
</evidence>
<dbReference type="EMBL" id="REGN01005332">
    <property type="protein sequence ID" value="RNA13794.1"/>
    <property type="molecule type" value="Genomic_DNA"/>
</dbReference>
<accession>A0A3M7QRS8</accession>
<dbReference type="Proteomes" id="UP000276133">
    <property type="component" value="Unassembled WGS sequence"/>
</dbReference>
<evidence type="ECO:0000313" key="1">
    <source>
        <dbReference type="EMBL" id="RNA13794.1"/>
    </source>
</evidence>
<proteinExistence type="predicted"/>
<comment type="caution">
    <text evidence="1">The sequence shown here is derived from an EMBL/GenBank/DDBJ whole genome shotgun (WGS) entry which is preliminary data.</text>
</comment>
<name>A0A3M7QRS8_BRAPC</name>
<protein>
    <submittedName>
        <fullName evidence="1">Uncharacterized protein</fullName>
    </submittedName>
</protein>